<feature type="compositionally biased region" description="Low complexity" evidence="1">
    <location>
        <begin position="92"/>
        <end position="103"/>
    </location>
</feature>
<feature type="compositionally biased region" description="Basic and acidic residues" evidence="1">
    <location>
        <begin position="69"/>
        <end position="88"/>
    </location>
</feature>
<feature type="transmembrane region" description="Helical" evidence="2">
    <location>
        <begin position="29"/>
        <end position="60"/>
    </location>
</feature>
<feature type="region of interest" description="Disordered" evidence="1">
    <location>
        <begin position="69"/>
        <end position="106"/>
    </location>
</feature>
<gene>
    <name evidence="3" type="ORF">PENCOP_c011G08942</name>
</gene>
<accession>A0A1V6UEI6</accession>
<sequence length="151" mass="17133">MPFPFEYEPFYMRPLLIVESILRAFYTSMVYLIIPIAVAIAIIFVIVFFSFGILAAAFGWNTGSDEIKARREKAKKEREHKQREEKSGVELSTSTPPVSTSEPGDMGDLEKRLEIEIELLGEMVVARRERLATLKKRGSGDYASDLVVLEK</sequence>
<dbReference type="EMBL" id="MDDG01000011">
    <property type="protein sequence ID" value="OQE36854.1"/>
    <property type="molecule type" value="Genomic_DNA"/>
</dbReference>
<organism evidence="3 4">
    <name type="scientific">Penicillium coprophilum</name>
    <dbReference type="NCBI Taxonomy" id="36646"/>
    <lineage>
        <taxon>Eukaryota</taxon>
        <taxon>Fungi</taxon>
        <taxon>Dikarya</taxon>
        <taxon>Ascomycota</taxon>
        <taxon>Pezizomycotina</taxon>
        <taxon>Eurotiomycetes</taxon>
        <taxon>Eurotiomycetidae</taxon>
        <taxon>Eurotiales</taxon>
        <taxon>Aspergillaceae</taxon>
        <taxon>Penicillium</taxon>
    </lineage>
</organism>
<dbReference type="AlphaFoldDB" id="A0A1V6UEI6"/>
<keyword evidence="4" id="KW-1185">Reference proteome</keyword>
<keyword evidence="2" id="KW-0812">Transmembrane</keyword>
<keyword evidence="2" id="KW-1133">Transmembrane helix</keyword>
<keyword evidence="2" id="KW-0472">Membrane</keyword>
<comment type="caution">
    <text evidence="3">The sequence shown here is derived from an EMBL/GenBank/DDBJ whole genome shotgun (WGS) entry which is preliminary data.</text>
</comment>
<protein>
    <submittedName>
        <fullName evidence="3">Uncharacterized protein</fullName>
    </submittedName>
</protein>
<evidence type="ECO:0000313" key="3">
    <source>
        <dbReference type="EMBL" id="OQE36854.1"/>
    </source>
</evidence>
<reference evidence="4" key="1">
    <citation type="journal article" date="2017" name="Nat. Microbiol.">
        <title>Global analysis of biosynthetic gene clusters reveals vast potential of secondary metabolite production in Penicillium species.</title>
        <authorList>
            <person name="Nielsen J.C."/>
            <person name="Grijseels S."/>
            <person name="Prigent S."/>
            <person name="Ji B."/>
            <person name="Dainat J."/>
            <person name="Nielsen K.F."/>
            <person name="Frisvad J.C."/>
            <person name="Workman M."/>
            <person name="Nielsen J."/>
        </authorList>
    </citation>
    <scope>NUCLEOTIDE SEQUENCE [LARGE SCALE GENOMIC DNA]</scope>
    <source>
        <strain evidence="4">IBT 31321</strain>
    </source>
</reference>
<evidence type="ECO:0000256" key="1">
    <source>
        <dbReference type="SAM" id="MobiDB-lite"/>
    </source>
</evidence>
<proteinExistence type="predicted"/>
<name>A0A1V6UEI6_9EURO</name>
<dbReference type="Proteomes" id="UP000191500">
    <property type="component" value="Unassembled WGS sequence"/>
</dbReference>
<evidence type="ECO:0000313" key="4">
    <source>
        <dbReference type="Proteomes" id="UP000191500"/>
    </source>
</evidence>
<evidence type="ECO:0000256" key="2">
    <source>
        <dbReference type="SAM" id="Phobius"/>
    </source>
</evidence>